<reference evidence="2 3" key="1">
    <citation type="submission" date="2017-02" db="EMBL/GenBank/DDBJ databases">
        <title>Genome sequence of Clostridium beijerinckii Br21.</title>
        <authorList>
            <person name="Fonseca B.C."/>
            <person name="Guazzaroni M.E."/>
            <person name="Riano-Pachon D.M."/>
            <person name="Reginatto V."/>
        </authorList>
    </citation>
    <scope>NUCLEOTIDE SEQUENCE [LARGE SCALE GENOMIC DNA]</scope>
    <source>
        <strain evidence="2 3">Br21</strain>
    </source>
</reference>
<dbReference type="Pfam" id="PF12408">
    <property type="entry name" value="DUF3666"/>
    <property type="match status" value="1"/>
</dbReference>
<dbReference type="AlphaFoldDB" id="A0A1S8SLK7"/>
<proteinExistence type="inferred from homology"/>
<protein>
    <submittedName>
        <fullName evidence="2">Uncharacterized protein</fullName>
    </submittedName>
</protein>
<evidence type="ECO:0000313" key="3">
    <source>
        <dbReference type="Proteomes" id="UP000190959"/>
    </source>
</evidence>
<evidence type="ECO:0000256" key="1">
    <source>
        <dbReference type="ARBA" id="ARBA00008754"/>
    </source>
</evidence>
<organism evidence="2 3">
    <name type="scientific">Clostridium beijerinckii</name>
    <name type="common">Clostridium MP</name>
    <dbReference type="NCBI Taxonomy" id="1520"/>
    <lineage>
        <taxon>Bacteria</taxon>
        <taxon>Bacillati</taxon>
        <taxon>Bacillota</taxon>
        <taxon>Clostridia</taxon>
        <taxon>Eubacteriales</taxon>
        <taxon>Clostridiaceae</taxon>
        <taxon>Clostridium</taxon>
    </lineage>
</organism>
<sequence>MKIALINENSQASKNSIICESLKKVVEPKGHEVFNYGMYGIEGEAQLTYVQNGILAAILLNSGAADYVITGCGTGEGAMLACNAFPGVLCGHIVDPSDAYMFAQINDGNAISLPFAKGFGWGAELNLEYIFEKLFEGESGQGYPKDRVVPEQRNKKILDEVKKVTHTDMLTILKNIDQDLLKGAVSGANFKEYFFDNCKCDKIKEYIKNILA</sequence>
<dbReference type="SUPFAM" id="SSF89623">
    <property type="entry name" value="Ribose/Galactose isomerase RpiB/AlsB"/>
    <property type="match status" value="1"/>
</dbReference>
<dbReference type="PANTHER" id="PTHR30345:SF6">
    <property type="entry name" value="RIBOSE 5-PHOSPHATE ISOMERASE"/>
    <property type="match status" value="1"/>
</dbReference>
<comment type="caution">
    <text evidence="2">The sequence shown here is derived from an EMBL/GenBank/DDBJ whole genome shotgun (WGS) entry which is preliminary data.</text>
</comment>
<dbReference type="InterPro" id="IPR022133">
    <property type="entry name" value="Ribose_5_isomerase_C"/>
</dbReference>
<dbReference type="Proteomes" id="UP000190959">
    <property type="component" value="Unassembled WGS sequence"/>
</dbReference>
<dbReference type="InterPro" id="IPR036569">
    <property type="entry name" value="RpiB_LacA_LacB_sf"/>
</dbReference>
<dbReference type="NCBIfam" id="NF006753">
    <property type="entry name" value="PRK09273.1"/>
    <property type="match status" value="1"/>
</dbReference>
<dbReference type="PANTHER" id="PTHR30345">
    <property type="entry name" value="RIBOSE-5-PHOSPHATE ISOMERASE B"/>
    <property type="match status" value="1"/>
</dbReference>
<dbReference type="InterPro" id="IPR003500">
    <property type="entry name" value="RpiB_LacA_LacB"/>
</dbReference>
<dbReference type="GO" id="GO:0016861">
    <property type="term" value="F:intramolecular oxidoreductase activity, interconverting aldoses and ketoses"/>
    <property type="evidence" value="ECO:0007669"/>
    <property type="project" value="UniProtKB-ARBA"/>
</dbReference>
<comment type="similarity">
    <text evidence="1">Belongs to the LacAB/RpiB family.</text>
</comment>
<gene>
    <name evidence="2" type="ORF">CBEIBR21_24215</name>
</gene>
<evidence type="ECO:0000313" key="2">
    <source>
        <dbReference type="EMBL" id="OOP70755.1"/>
    </source>
</evidence>
<dbReference type="RefSeq" id="WP_077841846.1">
    <property type="nucleotide sequence ID" value="NZ_CP107022.1"/>
</dbReference>
<name>A0A1S8SLK7_CLOBE</name>
<dbReference type="EMBL" id="MWMH01000012">
    <property type="protein sequence ID" value="OOP70755.1"/>
    <property type="molecule type" value="Genomic_DNA"/>
</dbReference>
<dbReference type="Gene3D" id="3.40.1400.10">
    <property type="entry name" value="Sugar-phosphate isomerase, RpiB/LacA/LacB"/>
    <property type="match status" value="1"/>
</dbReference>
<dbReference type="GO" id="GO:0005975">
    <property type="term" value="P:carbohydrate metabolic process"/>
    <property type="evidence" value="ECO:0007669"/>
    <property type="project" value="InterPro"/>
</dbReference>
<dbReference type="Pfam" id="PF02502">
    <property type="entry name" value="LacAB_rpiB"/>
    <property type="match status" value="1"/>
</dbReference>
<accession>A0A1S8SLK7</accession>